<dbReference type="KEGG" id="ptrr:90957324"/>
<comment type="caution">
    <text evidence="2">The sequence shown here is derived from an EMBL/GenBank/DDBJ whole genome shotgun (WGS) entry which is preliminary data.</text>
</comment>
<dbReference type="RefSeq" id="XP_065960694.1">
    <property type="nucleotide sequence ID" value="XM_066108702.1"/>
</dbReference>
<dbReference type="Proteomes" id="UP000245464">
    <property type="component" value="Chromosome 7"/>
</dbReference>
<feature type="region of interest" description="Disordered" evidence="1">
    <location>
        <begin position="1"/>
        <end position="162"/>
    </location>
</feature>
<dbReference type="EMBL" id="NQIK02000007">
    <property type="protein sequence ID" value="KAF7567908.1"/>
    <property type="molecule type" value="Genomic_DNA"/>
</dbReference>
<name>A0A2W1GBI0_9PLEO</name>
<feature type="compositionally biased region" description="Pro residues" evidence="1">
    <location>
        <begin position="132"/>
        <end position="141"/>
    </location>
</feature>
<reference evidence="2" key="1">
    <citation type="journal article" date="2018" name="BMC Genomics">
        <title>Comparative genomics of the wheat fungal pathogen Pyrenophora tritici-repentis reveals chromosomal variations and genome plasticity.</title>
        <authorList>
            <person name="Moolhuijzen P."/>
            <person name="See P.T."/>
            <person name="Hane J.K."/>
            <person name="Shi G."/>
            <person name="Liu Z."/>
            <person name="Oliver R.P."/>
            <person name="Moffat C.S."/>
        </authorList>
    </citation>
    <scope>NUCLEOTIDE SEQUENCE [LARGE SCALE GENOMIC DNA]</scope>
    <source>
        <strain evidence="2">M4</strain>
    </source>
</reference>
<gene>
    <name evidence="2" type="ORF">PtrM4_125210</name>
</gene>
<accession>A0A2W1GBI0</accession>
<dbReference type="AlphaFoldDB" id="A0A2W1GBI0"/>
<feature type="compositionally biased region" description="Basic and acidic residues" evidence="1">
    <location>
        <begin position="88"/>
        <end position="122"/>
    </location>
</feature>
<evidence type="ECO:0000313" key="2">
    <source>
        <dbReference type="EMBL" id="KAF7567908.1"/>
    </source>
</evidence>
<dbReference type="GeneID" id="90957324"/>
<evidence type="ECO:0000313" key="3">
    <source>
        <dbReference type="Proteomes" id="UP000245464"/>
    </source>
</evidence>
<organism evidence="2 3">
    <name type="scientific">Pyrenophora tritici-repentis</name>
    <dbReference type="NCBI Taxonomy" id="45151"/>
    <lineage>
        <taxon>Eukaryota</taxon>
        <taxon>Fungi</taxon>
        <taxon>Dikarya</taxon>
        <taxon>Ascomycota</taxon>
        <taxon>Pezizomycotina</taxon>
        <taxon>Dothideomycetes</taxon>
        <taxon>Pleosporomycetidae</taxon>
        <taxon>Pleosporales</taxon>
        <taxon>Pleosporineae</taxon>
        <taxon>Pleosporaceae</taxon>
        <taxon>Pyrenophora</taxon>
    </lineage>
</organism>
<evidence type="ECO:0000256" key="1">
    <source>
        <dbReference type="SAM" id="MobiDB-lite"/>
    </source>
</evidence>
<sequence>MGAYASTEKAKRQRPRAEPQTSARLNKGQLSEKRVGPSGREWIDGDPFLDACRDCGDHSGCKKDKSKKSESGSEDSKKQKKKTKKEKRKEEKKEEKKRKESFQGLKDDLLDALDSRFHDMNKAHQQQQPTSTTPPQPPHPFGGPGMGPSPFTMGGPHHMDPRIAQQMGMMGGEGYRMG</sequence>
<proteinExistence type="predicted"/>
<feature type="compositionally biased region" description="Basic residues" evidence="1">
    <location>
        <begin position="78"/>
        <end position="87"/>
    </location>
</feature>
<feature type="compositionally biased region" description="Basic and acidic residues" evidence="1">
    <location>
        <begin position="51"/>
        <end position="77"/>
    </location>
</feature>
<protein>
    <submittedName>
        <fullName evidence="2">Uncharacterized protein</fullName>
    </submittedName>
</protein>